<proteinExistence type="inferred from homology"/>
<evidence type="ECO:0000256" key="3">
    <source>
        <dbReference type="ARBA" id="ARBA00022695"/>
    </source>
</evidence>
<dbReference type="NCBIfam" id="TIGR01510">
    <property type="entry name" value="coaD_prev_kdtB"/>
    <property type="match status" value="1"/>
</dbReference>
<dbReference type="HAMAP" id="MF_00151">
    <property type="entry name" value="PPAT_bact"/>
    <property type="match status" value="1"/>
</dbReference>
<feature type="binding site" evidence="9">
    <location>
        <position position="76"/>
    </location>
    <ligand>
        <name>substrate</name>
    </ligand>
</feature>
<dbReference type="GO" id="GO:0005524">
    <property type="term" value="F:ATP binding"/>
    <property type="evidence" value="ECO:0007669"/>
    <property type="project" value="UniProtKB-KW"/>
</dbReference>
<dbReference type="EC" id="2.7.7.3" evidence="9"/>
<feature type="binding site" evidence="9">
    <location>
        <position position="12"/>
    </location>
    <ligand>
        <name>substrate</name>
    </ligand>
</feature>
<dbReference type="OrthoDB" id="9806661at2"/>
<dbReference type="GO" id="GO:0004595">
    <property type="term" value="F:pantetheine-phosphate adenylyltransferase activity"/>
    <property type="evidence" value="ECO:0007669"/>
    <property type="project" value="UniProtKB-UniRule"/>
</dbReference>
<dbReference type="Gene3D" id="3.40.50.620">
    <property type="entry name" value="HUPs"/>
    <property type="match status" value="1"/>
</dbReference>
<evidence type="ECO:0000256" key="4">
    <source>
        <dbReference type="ARBA" id="ARBA00022741"/>
    </source>
</evidence>
<dbReference type="PRINTS" id="PR01020">
    <property type="entry name" value="LPSBIOSNTHSS"/>
</dbReference>
<keyword evidence="2 9" id="KW-0808">Transferase</keyword>
<feature type="domain" description="Cytidyltransferase-like" evidence="10">
    <location>
        <begin position="8"/>
        <end position="136"/>
    </location>
</feature>
<protein>
    <recommendedName>
        <fullName evidence="9">Phosphopantetheine adenylyltransferase</fullName>
        <ecNumber evidence="9">2.7.7.3</ecNumber>
    </recommendedName>
    <alternativeName>
        <fullName evidence="9">Dephospho-CoA pyrophosphorylase</fullName>
    </alternativeName>
    <alternativeName>
        <fullName evidence="9">Pantetheine-phosphate adenylyltransferase</fullName>
        <shortName evidence="9">PPAT</shortName>
    </alternativeName>
</protein>
<comment type="subcellular location">
    <subcellularLocation>
        <location evidence="9">Cytoplasm</location>
    </subcellularLocation>
</comment>
<keyword evidence="4 9" id="KW-0547">Nucleotide-binding</keyword>
<feature type="binding site" evidence="9">
    <location>
        <begin position="126"/>
        <end position="132"/>
    </location>
    <ligand>
        <name>ATP</name>
        <dbReference type="ChEBI" id="CHEBI:30616"/>
    </ligand>
</feature>
<dbReference type="AlphaFoldDB" id="A0A0X9VIE3"/>
<feature type="binding site" evidence="9">
    <location>
        <position position="44"/>
    </location>
    <ligand>
        <name>substrate</name>
    </ligand>
</feature>
<dbReference type="GO" id="GO:0015937">
    <property type="term" value="P:coenzyme A biosynthetic process"/>
    <property type="evidence" value="ECO:0007669"/>
    <property type="project" value="UniProtKB-UniRule"/>
</dbReference>
<dbReference type="SUPFAM" id="SSF52374">
    <property type="entry name" value="Nucleotidylyl transferase"/>
    <property type="match status" value="1"/>
</dbReference>
<gene>
    <name evidence="9 11" type="primary">coaD</name>
    <name evidence="11" type="ORF">AUT07_00131</name>
</gene>
<dbReference type="Proteomes" id="UP000069926">
    <property type="component" value="Chromosome"/>
</dbReference>
<keyword evidence="7 9" id="KW-0173">Coenzyme A biosynthesis</keyword>
<dbReference type="GO" id="GO:0005737">
    <property type="term" value="C:cytoplasm"/>
    <property type="evidence" value="ECO:0007669"/>
    <property type="project" value="UniProtKB-SubCell"/>
</dbReference>
<feature type="binding site" evidence="9">
    <location>
        <position position="90"/>
    </location>
    <ligand>
        <name>substrate</name>
    </ligand>
</feature>
<comment type="catalytic activity">
    <reaction evidence="8 9">
        <text>(R)-4'-phosphopantetheine + ATP + H(+) = 3'-dephospho-CoA + diphosphate</text>
        <dbReference type="Rhea" id="RHEA:19801"/>
        <dbReference type="ChEBI" id="CHEBI:15378"/>
        <dbReference type="ChEBI" id="CHEBI:30616"/>
        <dbReference type="ChEBI" id="CHEBI:33019"/>
        <dbReference type="ChEBI" id="CHEBI:57328"/>
        <dbReference type="ChEBI" id="CHEBI:61723"/>
        <dbReference type="EC" id="2.7.7.3"/>
    </reaction>
</comment>
<comment type="similarity">
    <text evidence="9">Belongs to the bacterial CoaD family.</text>
</comment>
<feature type="binding site" evidence="9">
    <location>
        <position position="101"/>
    </location>
    <ligand>
        <name>ATP</name>
        <dbReference type="ChEBI" id="CHEBI:30616"/>
    </ligand>
</feature>
<dbReference type="InterPro" id="IPR014729">
    <property type="entry name" value="Rossmann-like_a/b/a_fold"/>
</dbReference>
<evidence type="ECO:0000259" key="10">
    <source>
        <dbReference type="Pfam" id="PF01467"/>
    </source>
</evidence>
<dbReference type="InterPro" id="IPR001980">
    <property type="entry name" value="PPAT"/>
</dbReference>
<comment type="function">
    <text evidence="9">Reversibly transfers an adenylyl group from ATP to 4'-phosphopantetheine, yielding dephospho-CoA (dPCoA) and pyrophosphate.</text>
</comment>
<keyword evidence="1 9" id="KW-0963">Cytoplasm</keyword>
<evidence type="ECO:0000256" key="6">
    <source>
        <dbReference type="ARBA" id="ARBA00022842"/>
    </source>
</evidence>
<dbReference type="NCBIfam" id="TIGR00125">
    <property type="entry name" value="cyt_tran_rel"/>
    <property type="match status" value="1"/>
</dbReference>
<dbReference type="UniPathway" id="UPA00241">
    <property type="reaction ID" value="UER00355"/>
</dbReference>
<keyword evidence="12" id="KW-1185">Reference proteome</keyword>
<sequence length="170" mass="19388">MKNTATAMYPGSFDPITYGHLDIIERASLIFDRLILAISGNSQKKLMFNLDERIFFAKKYTKHLTNIEITGFHGLTVNYARKQHINILIKGIRSVSDFEYEFKLANMNNYLITDIETIFLLSSPKLSFVSSSLIKEVISLGGDVSSFLPKSIIKAILQKLKKINLNQNYF</sequence>
<comment type="subunit">
    <text evidence="9">Homohexamer.</text>
</comment>
<feature type="site" description="Transition state stabilizer" evidence="9">
    <location>
        <position position="20"/>
    </location>
</feature>
<reference evidence="11 12" key="1">
    <citation type="submission" date="2016-01" db="EMBL/GenBank/DDBJ databases">
        <title>Genome sequence of Ca. Arsenophonus lipopteni, the exclusive symbiont of a blood sucking fly Lipoptena cervi (Diptera: Hippoboscidae).</title>
        <authorList>
            <person name="Novakova E."/>
            <person name="Hypsa V."/>
            <person name="Nguyen P."/>
            <person name="Husnik F."/>
            <person name="Darby A.C."/>
        </authorList>
    </citation>
    <scope>NUCLEOTIDE SEQUENCE [LARGE SCALE GENOMIC DNA]</scope>
    <source>
        <strain evidence="11 12">CB</strain>
    </source>
</reference>
<name>A0A0X9VIE3_9GAMM</name>
<keyword evidence="6 9" id="KW-0460">Magnesium</keyword>
<dbReference type="InterPro" id="IPR004821">
    <property type="entry name" value="Cyt_trans-like"/>
</dbReference>
<feature type="binding site" evidence="9">
    <location>
        <position position="20"/>
    </location>
    <ligand>
        <name>ATP</name>
        <dbReference type="ChEBI" id="CHEBI:30616"/>
    </ligand>
</feature>
<dbReference type="EMBL" id="CP013920">
    <property type="protein sequence ID" value="AMA64720.1"/>
    <property type="molecule type" value="Genomic_DNA"/>
</dbReference>
<evidence type="ECO:0000256" key="7">
    <source>
        <dbReference type="ARBA" id="ARBA00022993"/>
    </source>
</evidence>
<dbReference type="PANTHER" id="PTHR21342:SF1">
    <property type="entry name" value="PHOSPHOPANTETHEINE ADENYLYLTRANSFERASE"/>
    <property type="match status" value="1"/>
</dbReference>
<evidence type="ECO:0000256" key="9">
    <source>
        <dbReference type="HAMAP-Rule" id="MF_00151"/>
    </source>
</evidence>
<organism evidence="11 12">
    <name type="scientific">Candidatus Arsenophonus lipoptenae</name>
    <dbReference type="NCBI Taxonomy" id="634113"/>
    <lineage>
        <taxon>Bacteria</taxon>
        <taxon>Pseudomonadati</taxon>
        <taxon>Pseudomonadota</taxon>
        <taxon>Gammaproteobacteria</taxon>
        <taxon>Enterobacterales</taxon>
        <taxon>Morganellaceae</taxon>
        <taxon>Arsenophonus</taxon>
    </lineage>
</organism>
<evidence type="ECO:0000313" key="11">
    <source>
        <dbReference type="EMBL" id="AMA64720.1"/>
    </source>
</evidence>
<keyword evidence="5 9" id="KW-0067">ATP-binding</keyword>
<dbReference type="STRING" id="634113.AUT07_00131"/>
<dbReference type="PATRIC" id="fig|634113.3.peg.126"/>
<evidence type="ECO:0000256" key="1">
    <source>
        <dbReference type="ARBA" id="ARBA00022490"/>
    </source>
</evidence>
<keyword evidence="3 9" id="KW-0548">Nucleotidyltransferase</keyword>
<dbReference type="KEGG" id="asy:AUT07_00131"/>
<dbReference type="Pfam" id="PF01467">
    <property type="entry name" value="CTP_transf_like"/>
    <property type="match status" value="1"/>
</dbReference>
<dbReference type="PANTHER" id="PTHR21342">
    <property type="entry name" value="PHOSPHOPANTETHEINE ADENYLYLTRANSFERASE"/>
    <property type="match status" value="1"/>
</dbReference>
<evidence type="ECO:0000256" key="2">
    <source>
        <dbReference type="ARBA" id="ARBA00022679"/>
    </source>
</evidence>
<feature type="binding site" evidence="9">
    <location>
        <begin position="12"/>
        <end position="13"/>
    </location>
    <ligand>
        <name>ATP</name>
        <dbReference type="ChEBI" id="CHEBI:30616"/>
    </ligand>
</feature>
<accession>A0A0X9VIE3</accession>
<dbReference type="CDD" id="cd02163">
    <property type="entry name" value="PPAT"/>
    <property type="match status" value="1"/>
</dbReference>
<evidence type="ECO:0000256" key="5">
    <source>
        <dbReference type="ARBA" id="ARBA00022840"/>
    </source>
</evidence>
<dbReference type="RefSeq" id="WP_066282804.1">
    <property type="nucleotide sequence ID" value="NZ_CP013920.1"/>
</dbReference>
<feature type="binding site" evidence="9">
    <location>
        <begin position="91"/>
        <end position="93"/>
    </location>
    <ligand>
        <name>ATP</name>
        <dbReference type="ChEBI" id="CHEBI:30616"/>
    </ligand>
</feature>
<comment type="pathway">
    <text evidence="9">Cofactor biosynthesis; coenzyme A biosynthesis; CoA from (R)-pantothenate: step 4/5.</text>
</comment>
<comment type="cofactor">
    <cofactor evidence="9">
        <name>Mg(2+)</name>
        <dbReference type="ChEBI" id="CHEBI:18420"/>
    </cofactor>
</comment>
<evidence type="ECO:0000313" key="12">
    <source>
        <dbReference type="Proteomes" id="UP000069926"/>
    </source>
</evidence>
<evidence type="ECO:0000256" key="8">
    <source>
        <dbReference type="ARBA" id="ARBA00029346"/>
    </source>
</evidence>